<evidence type="ECO:0000313" key="6">
    <source>
        <dbReference type="EMBL" id="GMH58072.1"/>
    </source>
</evidence>
<evidence type="ECO:0000256" key="2">
    <source>
        <dbReference type="ARBA" id="ARBA00022741"/>
    </source>
</evidence>
<dbReference type="GO" id="GO:0006412">
    <property type="term" value="P:translation"/>
    <property type="evidence" value="ECO:0007669"/>
    <property type="project" value="UniProtKB-KW"/>
</dbReference>
<evidence type="ECO:0000256" key="1">
    <source>
        <dbReference type="ARBA" id="ARBA00022598"/>
    </source>
</evidence>
<evidence type="ECO:0000256" key="3">
    <source>
        <dbReference type="ARBA" id="ARBA00022840"/>
    </source>
</evidence>
<keyword evidence="4" id="KW-0648">Protein biosynthesis</keyword>
<dbReference type="AlphaFoldDB" id="A0A9W6ZVF0"/>
<keyword evidence="1" id="KW-0436">Ligase</keyword>
<protein>
    <recommendedName>
        <fullName evidence="5">Asn/Gln amidotransferase domain-containing protein</fullName>
    </recommendedName>
</protein>
<feature type="domain" description="Asn/Gln amidotransferase" evidence="5">
    <location>
        <begin position="1"/>
        <end position="108"/>
    </location>
</feature>
<evidence type="ECO:0000313" key="7">
    <source>
        <dbReference type="Proteomes" id="UP001165082"/>
    </source>
</evidence>
<sequence length="117" mass="12742">MLNEGSITKKMGRDIITMLHVGEYEGRKTVGEVVEAHGFKVESDGGALVEVCVGVVKSGEFEKQLEQYVKGDDKKRGKMEKFFFGKVMKASRGMADAEALREALKEALGNEAAAEGK</sequence>
<dbReference type="InterPro" id="IPR018027">
    <property type="entry name" value="Asn/Gln_amidotransferase"/>
</dbReference>
<dbReference type="Pfam" id="PF02637">
    <property type="entry name" value="GatB_Yqey"/>
    <property type="match status" value="1"/>
</dbReference>
<dbReference type="InterPro" id="IPR003789">
    <property type="entry name" value="Asn/Gln_tRNA_amidoTrase-B-like"/>
</dbReference>
<evidence type="ECO:0000259" key="5">
    <source>
        <dbReference type="Pfam" id="PF02637"/>
    </source>
</evidence>
<dbReference type="Proteomes" id="UP001165082">
    <property type="component" value="Unassembled WGS sequence"/>
</dbReference>
<keyword evidence="3" id="KW-0067">ATP-binding</keyword>
<dbReference type="Gene3D" id="1.10.10.410">
    <property type="match status" value="1"/>
</dbReference>
<name>A0A9W6ZVF0_9STRA</name>
<organism evidence="6 7">
    <name type="scientific">Triparma retinervis</name>
    <dbReference type="NCBI Taxonomy" id="2557542"/>
    <lineage>
        <taxon>Eukaryota</taxon>
        <taxon>Sar</taxon>
        <taxon>Stramenopiles</taxon>
        <taxon>Ochrophyta</taxon>
        <taxon>Bolidophyceae</taxon>
        <taxon>Parmales</taxon>
        <taxon>Triparmaceae</taxon>
        <taxon>Triparma</taxon>
    </lineage>
</organism>
<gene>
    <name evidence="6" type="ORF">TrRE_jg2631</name>
</gene>
<dbReference type="InterPro" id="IPR023168">
    <property type="entry name" value="GatB_Yqey_C_2"/>
</dbReference>
<keyword evidence="2" id="KW-0547">Nucleotide-binding</keyword>
<dbReference type="GO" id="GO:0016884">
    <property type="term" value="F:carbon-nitrogen ligase activity, with glutamine as amido-N-donor"/>
    <property type="evidence" value="ECO:0007669"/>
    <property type="project" value="InterPro"/>
</dbReference>
<dbReference type="GO" id="GO:0005524">
    <property type="term" value="F:ATP binding"/>
    <property type="evidence" value="ECO:0007669"/>
    <property type="project" value="UniProtKB-KW"/>
</dbReference>
<evidence type="ECO:0000256" key="4">
    <source>
        <dbReference type="ARBA" id="ARBA00022917"/>
    </source>
</evidence>
<reference evidence="6" key="1">
    <citation type="submission" date="2022-07" db="EMBL/GenBank/DDBJ databases">
        <title>Genome analysis of Parmales, a sister group of diatoms, reveals the evolutionary specialization of diatoms from phago-mixotrophs to photoautotrophs.</title>
        <authorList>
            <person name="Ban H."/>
            <person name="Sato S."/>
            <person name="Yoshikawa S."/>
            <person name="Kazumasa Y."/>
            <person name="Nakamura Y."/>
            <person name="Ichinomiya M."/>
            <person name="Saitoh K."/>
            <person name="Sato N."/>
            <person name="Blanc-Mathieu R."/>
            <person name="Endo H."/>
            <person name="Kuwata A."/>
            <person name="Ogata H."/>
        </authorList>
    </citation>
    <scope>NUCLEOTIDE SEQUENCE</scope>
</reference>
<proteinExistence type="predicted"/>
<dbReference type="SUPFAM" id="SSF89095">
    <property type="entry name" value="GatB/YqeY motif"/>
    <property type="match status" value="1"/>
</dbReference>
<comment type="caution">
    <text evidence="6">The sequence shown here is derived from an EMBL/GenBank/DDBJ whole genome shotgun (WGS) entry which is preliminary data.</text>
</comment>
<dbReference type="EMBL" id="BRXZ01004973">
    <property type="protein sequence ID" value="GMH58072.1"/>
    <property type="molecule type" value="Genomic_DNA"/>
</dbReference>
<accession>A0A9W6ZVF0</accession>
<keyword evidence="7" id="KW-1185">Reference proteome</keyword>